<organism evidence="1 2">
    <name type="scientific">Richelia intracellularis HH01</name>
    <dbReference type="NCBI Taxonomy" id="1165094"/>
    <lineage>
        <taxon>Bacteria</taxon>
        <taxon>Bacillati</taxon>
        <taxon>Cyanobacteriota</taxon>
        <taxon>Cyanophyceae</taxon>
        <taxon>Nostocales</taxon>
        <taxon>Nostocaceae</taxon>
        <taxon>Richelia</taxon>
    </lineage>
</organism>
<dbReference type="Proteomes" id="UP000053051">
    <property type="component" value="Unassembled WGS sequence"/>
</dbReference>
<evidence type="ECO:0000313" key="2">
    <source>
        <dbReference type="Proteomes" id="UP000053051"/>
    </source>
</evidence>
<dbReference type="OrthoDB" id="516113at2"/>
<keyword evidence="2" id="KW-1185">Reference proteome</keyword>
<accession>M1X2K0</accession>
<comment type="caution">
    <text evidence="1">The sequence shown here is derived from an EMBL/GenBank/DDBJ whole genome shotgun (WGS) entry which is preliminary data.</text>
</comment>
<dbReference type="STRING" id="1165094.RINTHH_8050"/>
<evidence type="ECO:0000313" key="1">
    <source>
        <dbReference type="EMBL" id="CCH66960.1"/>
    </source>
</evidence>
<reference evidence="1 2" key="1">
    <citation type="submission" date="2012-05" db="EMBL/GenBank/DDBJ databases">
        <authorList>
            <person name="Hilton J."/>
        </authorList>
    </citation>
    <scope>NUCLEOTIDE SEQUENCE [LARGE SCALE GENOMIC DNA]</scope>
    <source>
        <strain evidence="1 2">HH01</strain>
    </source>
</reference>
<gene>
    <name evidence="1" type="ORF">RINTHH_8050</name>
</gene>
<dbReference type="AlphaFoldDB" id="M1X2K0"/>
<name>M1X2K0_9NOST</name>
<sequence length="105" mass="12007">MNQSIKIDSEVFNIRLQQIASAIDETAENCQGDAITLLALLRKLENLHREICDNAFQSSLPNNRQALYTFLKNIETEGGWPYIERMNVQKLLRNLVVIENDSDNA</sequence>
<proteinExistence type="predicted"/>
<reference evidence="2" key="2">
    <citation type="submission" date="2016-01" db="EMBL/GenBank/DDBJ databases">
        <title>Diatom-associated endosymboitic cyanobacterium lacks core nitrogen metabolism enzymes.</title>
        <authorList>
            <person name="Hilton J.A."/>
            <person name="Foster R.A."/>
            <person name="Tripp H.J."/>
            <person name="Carter B.J."/>
            <person name="Zehr J.P."/>
            <person name="Villareal T.A."/>
        </authorList>
    </citation>
    <scope>NUCLEOTIDE SEQUENCE [LARGE SCALE GENOMIC DNA]</scope>
    <source>
        <strain evidence="2">HH01</strain>
    </source>
</reference>
<dbReference type="RefSeq" id="WP_008233008.1">
    <property type="nucleotide sequence ID" value="NZ_CAIY01000029.1"/>
</dbReference>
<protein>
    <submittedName>
        <fullName evidence="1">Uncharacterized protein</fullName>
    </submittedName>
</protein>
<dbReference type="EMBL" id="CAIY01000029">
    <property type="protein sequence ID" value="CCH66960.1"/>
    <property type="molecule type" value="Genomic_DNA"/>
</dbReference>